<feature type="region of interest" description="Disordered" evidence="1">
    <location>
        <begin position="50"/>
        <end position="97"/>
    </location>
</feature>
<keyword evidence="3" id="KW-1185">Reference proteome</keyword>
<protein>
    <submittedName>
        <fullName evidence="2">Uncharacterized protein</fullName>
    </submittedName>
</protein>
<dbReference type="Proteomes" id="UP000326939">
    <property type="component" value="Chromosome 13"/>
</dbReference>
<reference evidence="3" key="1">
    <citation type="journal article" date="2019" name="Gigascience">
        <title>De novo genome assembly of the endangered Acer yangbiense, a plant species with extremely small populations endemic to Yunnan Province, China.</title>
        <authorList>
            <person name="Yang J."/>
            <person name="Wariss H.M."/>
            <person name="Tao L."/>
            <person name="Zhang R."/>
            <person name="Yun Q."/>
            <person name="Hollingsworth P."/>
            <person name="Dao Z."/>
            <person name="Luo G."/>
            <person name="Guo H."/>
            <person name="Ma Y."/>
            <person name="Sun W."/>
        </authorList>
    </citation>
    <scope>NUCLEOTIDE SEQUENCE [LARGE SCALE GENOMIC DNA]</scope>
    <source>
        <strain evidence="3">cv. br00</strain>
    </source>
</reference>
<comment type="caution">
    <text evidence="2">The sequence shown here is derived from an EMBL/GenBank/DDBJ whole genome shotgun (WGS) entry which is preliminary data.</text>
</comment>
<dbReference type="AlphaFoldDB" id="A0A5N5KGF8"/>
<evidence type="ECO:0000313" key="3">
    <source>
        <dbReference type="Proteomes" id="UP000326939"/>
    </source>
</evidence>
<evidence type="ECO:0000313" key="2">
    <source>
        <dbReference type="EMBL" id="KAB5529384.1"/>
    </source>
</evidence>
<evidence type="ECO:0000256" key="1">
    <source>
        <dbReference type="SAM" id="MobiDB-lite"/>
    </source>
</evidence>
<sequence>MANNVARAIVAALDWNSTPDARKAAVSFLGSVSTMQDFIDSRFSTIQTWSGPLVDPASAGAPRRKKKNTGDTREPSKLPTGKDKSRDTRLKGKKSMA</sequence>
<organism evidence="2 3">
    <name type="scientific">Salix brachista</name>
    <dbReference type="NCBI Taxonomy" id="2182728"/>
    <lineage>
        <taxon>Eukaryota</taxon>
        <taxon>Viridiplantae</taxon>
        <taxon>Streptophyta</taxon>
        <taxon>Embryophyta</taxon>
        <taxon>Tracheophyta</taxon>
        <taxon>Spermatophyta</taxon>
        <taxon>Magnoliopsida</taxon>
        <taxon>eudicotyledons</taxon>
        <taxon>Gunneridae</taxon>
        <taxon>Pentapetalae</taxon>
        <taxon>rosids</taxon>
        <taxon>fabids</taxon>
        <taxon>Malpighiales</taxon>
        <taxon>Salicaceae</taxon>
        <taxon>Saliceae</taxon>
        <taxon>Salix</taxon>
    </lineage>
</organism>
<proteinExistence type="predicted"/>
<gene>
    <name evidence="2" type="ORF">DKX38_019465</name>
</gene>
<feature type="compositionally biased region" description="Basic and acidic residues" evidence="1">
    <location>
        <begin position="68"/>
        <end position="90"/>
    </location>
</feature>
<accession>A0A5N5KGF8</accession>
<name>A0A5N5KGF8_9ROSI</name>
<dbReference type="EMBL" id="VDCV01000013">
    <property type="protein sequence ID" value="KAB5529384.1"/>
    <property type="molecule type" value="Genomic_DNA"/>
</dbReference>